<reference evidence="1 2" key="1">
    <citation type="journal article" date="2019" name="Int. J. Syst. Evol. Microbiol.">
        <title>The Global Catalogue of Microorganisms (GCM) 10K type strain sequencing project: providing services to taxonomists for standard genome sequencing and annotation.</title>
        <authorList>
            <consortium name="The Broad Institute Genomics Platform"/>
            <consortium name="The Broad Institute Genome Sequencing Center for Infectious Disease"/>
            <person name="Wu L."/>
            <person name="Ma J."/>
        </authorList>
    </citation>
    <scope>NUCLEOTIDE SEQUENCE [LARGE SCALE GENOMIC DNA]</scope>
    <source>
        <strain evidence="1 2">JCM 6833</strain>
    </source>
</reference>
<sequence>MLAVTTGAGAQLTTFTLGRAFVVPRFEDWPDRVRTLNAITRRQAAEVINWLARLRAEVR</sequence>
<dbReference type="EMBL" id="BAAATD010000003">
    <property type="protein sequence ID" value="GAA2593244.1"/>
    <property type="molecule type" value="Genomic_DNA"/>
</dbReference>
<evidence type="ECO:0000313" key="1">
    <source>
        <dbReference type="EMBL" id="GAA2593244.1"/>
    </source>
</evidence>
<comment type="caution">
    <text evidence="1">The sequence shown here is derived from an EMBL/GenBank/DDBJ whole genome shotgun (WGS) entry which is preliminary data.</text>
</comment>
<dbReference type="Proteomes" id="UP001501509">
    <property type="component" value="Unassembled WGS sequence"/>
</dbReference>
<name>A0ABN3PM20_9ACTN</name>
<protein>
    <submittedName>
        <fullName evidence="1">Uncharacterized protein</fullName>
    </submittedName>
</protein>
<accession>A0ABN3PM20</accession>
<gene>
    <name evidence="1" type="ORF">GCM10010411_27950</name>
</gene>
<evidence type="ECO:0000313" key="2">
    <source>
        <dbReference type="Proteomes" id="UP001501509"/>
    </source>
</evidence>
<dbReference type="RefSeq" id="WP_344541036.1">
    <property type="nucleotide sequence ID" value="NZ_BAAATD010000003.1"/>
</dbReference>
<keyword evidence="2" id="KW-1185">Reference proteome</keyword>
<proteinExistence type="predicted"/>
<organism evidence="1 2">
    <name type="scientific">Actinomadura fulvescens</name>
    <dbReference type="NCBI Taxonomy" id="46160"/>
    <lineage>
        <taxon>Bacteria</taxon>
        <taxon>Bacillati</taxon>
        <taxon>Actinomycetota</taxon>
        <taxon>Actinomycetes</taxon>
        <taxon>Streptosporangiales</taxon>
        <taxon>Thermomonosporaceae</taxon>
        <taxon>Actinomadura</taxon>
    </lineage>
</organism>